<proteinExistence type="predicted"/>
<reference evidence="5" key="1">
    <citation type="submission" date="2018-06" db="EMBL/GenBank/DDBJ databases">
        <authorList>
            <person name="Zhirakovskaya E."/>
        </authorList>
    </citation>
    <scope>NUCLEOTIDE SEQUENCE</scope>
</reference>
<name>A0A3B0YEU5_9ZZZZ</name>
<evidence type="ECO:0000256" key="2">
    <source>
        <dbReference type="ARBA" id="ARBA00022801"/>
    </source>
</evidence>
<evidence type="ECO:0000313" key="5">
    <source>
        <dbReference type="EMBL" id="VAW79425.1"/>
    </source>
</evidence>
<dbReference type="PANTHER" id="PTHR12159:SF9">
    <property type="entry name" value="G_T MISMATCH-SPECIFIC THYMINE DNA GLYCOSYLASE"/>
    <property type="match status" value="1"/>
</dbReference>
<dbReference type="EC" id="3.2.2.28" evidence="5"/>
<dbReference type="GO" id="GO:0004844">
    <property type="term" value="F:uracil DNA N-glycosylase activity"/>
    <property type="evidence" value="ECO:0007669"/>
    <property type="project" value="TreeGrafter"/>
</dbReference>
<evidence type="ECO:0000259" key="4">
    <source>
        <dbReference type="Pfam" id="PF03167"/>
    </source>
</evidence>
<dbReference type="AlphaFoldDB" id="A0A3B0YEU5"/>
<gene>
    <name evidence="5" type="ORF">MNBD_GAMMA14-1404</name>
</gene>
<dbReference type="InterPro" id="IPR005122">
    <property type="entry name" value="Uracil-DNA_glycosylase-like"/>
</dbReference>
<dbReference type="PANTHER" id="PTHR12159">
    <property type="entry name" value="G/T AND G/U MISMATCH-SPECIFIC DNA GLYCOSYLASE"/>
    <property type="match status" value="1"/>
</dbReference>
<evidence type="ECO:0000256" key="1">
    <source>
        <dbReference type="ARBA" id="ARBA00022763"/>
    </source>
</evidence>
<organism evidence="5">
    <name type="scientific">hydrothermal vent metagenome</name>
    <dbReference type="NCBI Taxonomy" id="652676"/>
    <lineage>
        <taxon>unclassified sequences</taxon>
        <taxon>metagenomes</taxon>
        <taxon>ecological metagenomes</taxon>
    </lineage>
</organism>
<feature type="domain" description="Uracil-DNA glycosylase-like" evidence="4">
    <location>
        <begin position="6"/>
        <end position="123"/>
    </location>
</feature>
<dbReference type="InterPro" id="IPR036895">
    <property type="entry name" value="Uracil-DNA_glycosylase-like_sf"/>
</dbReference>
<keyword evidence="1" id="KW-0227">DNA damage</keyword>
<feature type="non-terminal residue" evidence="5">
    <location>
        <position position="128"/>
    </location>
</feature>
<dbReference type="CDD" id="cd10028">
    <property type="entry name" value="UDG-F2_TDG_MUG"/>
    <property type="match status" value="1"/>
</dbReference>
<accession>A0A3B0YEU5</accession>
<dbReference type="EMBL" id="UOFM01000308">
    <property type="protein sequence ID" value="VAW79425.1"/>
    <property type="molecule type" value="Genomic_DNA"/>
</dbReference>
<dbReference type="GO" id="GO:0006285">
    <property type="term" value="P:base-excision repair, AP site formation"/>
    <property type="evidence" value="ECO:0007669"/>
    <property type="project" value="InterPro"/>
</dbReference>
<keyword evidence="3" id="KW-0234">DNA repair</keyword>
<sequence>MKTLADFVAPGLRVLSVGLNPSIPSVEAGFPFANPRNRFWRALNASALLSAPVEPGIDAMHQLLQRERMGFTDVVKRPTRGAGDLRAVDYREGAPRLRTLIESIKPHWVWFHGKLAWQYYLRYADTDG</sequence>
<dbReference type="SUPFAM" id="SSF52141">
    <property type="entry name" value="Uracil-DNA glycosylase-like"/>
    <property type="match status" value="1"/>
</dbReference>
<dbReference type="Pfam" id="PF03167">
    <property type="entry name" value="UDG"/>
    <property type="match status" value="1"/>
</dbReference>
<dbReference type="InterPro" id="IPR015637">
    <property type="entry name" value="MUG/TDG"/>
</dbReference>
<dbReference type="GO" id="GO:0008263">
    <property type="term" value="F:pyrimidine-specific mismatch base pair DNA N-glycosylase activity"/>
    <property type="evidence" value="ECO:0007669"/>
    <property type="project" value="TreeGrafter"/>
</dbReference>
<evidence type="ECO:0000256" key="3">
    <source>
        <dbReference type="ARBA" id="ARBA00023204"/>
    </source>
</evidence>
<keyword evidence="5" id="KW-0326">Glycosidase</keyword>
<protein>
    <submittedName>
        <fullName evidence="5">G/U mismatch-specific uracil DNA glycosylase</fullName>
        <ecNumber evidence="5">3.2.2.28</ecNumber>
    </submittedName>
</protein>
<keyword evidence="2 5" id="KW-0378">Hydrolase</keyword>
<dbReference type="Gene3D" id="3.40.470.10">
    <property type="entry name" value="Uracil-DNA glycosylase-like domain"/>
    <property type="match status" value="1"/>
</dbReference>